<name>A0A0U5BDZ0_9BACL</name>
<proteinExistence type="predicted"/>
<dbReference type="EMBL" id="AP017312">
    <property type="protein sequence ID" value="BAU29180.1"/>
    <property type="molecule type" value="Genomic_DNA"/>
</dbReference>
<dbReference type="SUPFAM" id="SSF141371">
    <property type="entry name" value="PilZ domain-like"/>
    <property type="match status" value="1"/>
</dbReference>
<dbReference type="OrthoDB" id="1908709at2"/>
<reference evidence="1 2" key="1">
    <citation type="submission" date="2015-12" db="EMBL/GenBank/DDBJ databases">
        <title>Genome sequence of Aneurinibacillus soli.</title>
        <authorList>
            <person name="Lee J.S."/>
            <person name="Lee K.C."/>
            <person name="Kim K.K."/>
            <person name="Lee B.W."/>
        </authorList>
    </citation>
    <scope>NUCLEOTIDE SEQUENCE [LARGE SCALE GENOMIC DNA]</scope>
    <source>
        <strain evidence="1 2">CB4</strain>
    </source>
</reference>
<protein>
    <submittedName>
        <fullName evidence="1">PilZ domain protein</fullName>
    </submittedName>
</protein>
<dbReference type="KEGG" id="asoc:CB4_03361"/>
<dbReference type="GO" id="GO:0035438">
    <property type="term" value="F:cyclic-di-GMP binding"/>
    <property type="evidence" value="ECO:0007669"/>
    <property type="project" value="InterPro"/>
</dbReference>
<dbReference type="Proteomes" id="UP000217696">
    <property type="component" value="Chromosome"/>
</dbReference>
<evidence type="ECO:0000313" key="2">
    <source>
        <dbReference type="Proteomes" id="UP000217696"/>
    </source>
</evidence>
<accession>A0A0U5BDZ0</accession>
<dbReference type="RefSeq" id="WP_096466883.1">
    <property type="nucleotide sequence ID" value="NZ_AP017312.1"/>
</dbReference>
<evidence type="ECO:0000313" key="1">
    <source>
        <dbReference type="EMBL" id="BAU29180.1"/>
    </source>
</evidence>
<sequence length="157" mass="18221">MEQNQREHFRQVFQNPLCADMTIVKIKDNQIDAKRTKTCILDIGPGGLRFYTNLKLPVNPYIVLEFQTRIMGQILSLPGYVVRKIDTEEFHEYGVRFVLDEQQQMELSSLLNTMTIRMRRNPNIRSCALCDSKNRVACMREMEDSFLNKSASDSPSP</sequence>
<dbReference type="Pfam" id="PF07238">
    <property type="entry name" value="PilZ"/>
    <property type="match status" value="1"/>
</dbReference>
<dbReference type="InterPro" id="IPR009875">
    <property type="entry name" value="PilZ_domain"/>
</dbReference>
<gene>
    <name evidence="1" type="ORF">CB4_03361</name>
</gene>
<keyword evidence="2" id="KW-1185">Reference proteome</keyword>
<dbReference type="AlphaFoldDB" id="A0A0U5BDZ0"/>
<organism evidence="1 2">
    <name type="scientific">Aneurinibacillus soli</name>
    <dbReference type="NCBI Taxonomy" id="1500254"/>
    <lineage>
        <taxon>Bacteria</taxon>
        <taxon>Bacillati</taxon>
        <taxon>Bacillota</taxon>
        <taxon>Bacilli</taxon>
        <taxon>Bacillales</taxon>
        <taxon>Paenibacillaceae</taxon>
        <taxon>Aneurinibacillus group</taxon>
        <taxon>Aneurinibacillus</taxon>
    </lineage>
</organism>